<comment type="subcellular location">
    <subcellularLocation>
        <location evidence="1">Cell membrane</location>
        <topology evidence="1">Multi-pass membrane protein</topology>
    </subcellularLocation>
</comment>
<evidence type="ECO:0000256" key="3">
    <source>
        <dbReference type="ARBA" id="ARBA00022692"/>
    </source>
</evidence>
<evidence type="ECO:0000259" key="9">
    <source>
        <dbReference type="PROSITE" id="PS51201"/>
    </source>
</evidence>
<sequence length="338" mass="36812" precursor="true">MSRLTRRLIFIGLALGATLLIGTVGFTVIDHFPPFDAFYMTLTTMTTVGYGEIHPLSRAGRIFNSFLIFFGVTTIFIAIGAMTQTIIEMEFGDATGKRRNKRMIDKLKDHYIICGYGRVGRGAANELLHAGVPFVVVDIAPERVERAMLSGMLAVAADSTRDETLHQVGIERARGLVAALATDADNLFVLLSAKGLNRNIYVATRAAEEGAEDKMRRAGADAVFAPYSITGHRLAQSLLRPHVVQFLDFTTKDVGEDIAIEQVRVAEHSEMVAKTIREMQLRKEVGVIVMAIRKASGEMMFNPPADTAVAGGDYLIVMGRPGNLRTLENLLAARGGAV</sequence>
<keyword evidence="7" id="KW-0407">Ion channel</keyword>
<keyword evidence="5" id="KW-0406">Ion transport</keyword>
<feature type="transmembrane region" description="Helical" evidence="8">
    <location>
        <begin position="35"/>
        <end position="53"/>
    </location>
</feature>
<feature type="domain" description="RCK C-terminal" evidence="10">
    <location>
        <begin position="247"/>
        <end position="333"/>
    </location>
</feature>
<dbReference type="InterPro" id="IPR050721">
    <property type="entry name" value="Trk_Ktr_HKT_K-transport"/>
</dbReference>
<keyword evidence="6 8" id="KW-0472">Membrane</keyword>
<feature type="transmembrane region" description="Helical" evidence="8">
    <location>
        <begin position="7"/>
        <end position="29"/>
    </location>
</feature>
<feature type="domain" description="RCK N-terminal" evidence="9">
    <location>
        <begin position="108"/>
        <end position="224"/>
    </location>
</feature>
<dbReference type="SUPFAM" id="SSF51735">
    <property type="entry name" value="NAD(P)-binding Rossmann-fold domains"/>
    <property type="match status" value="1"/>
</dbReference>
<keyword evidence="3 8" id="KW-0812">Transmembrane</keyword>
<proteinExistence type="predicted"/>
<keyword evidence="4 8" id="KW-1133">Transmembrane helix</keyword>
<dbReference type="SUPFAM" id="SSF116726">
    <property type="entry name" value="TrkA C-terminal domain-like"/>
    <property type="match status" value="1"/>
</dbReference>
<accession>Q023V1</accession>
<dbReference type="Pfam" id="PF02080">
    <property type="entry name" value="TrkA_C"/>
    <property type="match status" value="1"/>
</dbReference>
<dbReference type="KEGG" id="sus:Acid_2751"/>
<dbReference type="PROSITE" id="PS51202">
    <property type="entry name" value="RCK_C"/>
    <property type="match status" value="1"/>
</dbReference>
<evidence type="ECO:0000256" key="2">
    <source>
        <dbReference type="ARBA" id="ARBA00022448"/>
    </source>
</evidence>
<dbReference type="Gene3D" id="1.10.287.70">
    <property type="match status" value="1"/>
</dbReference>
<dbReference type="GO" id="GO:0005886">
    <property type="term" value="C:plasma membrane"/>
    <property type="evidence" value="ECO:0007669"/>
    <property type="project" value="UniProtKB-SubCell"/>
</dbReference>
<dbReference type="InterPro" id="IPR036291">
    <property type="entry name" value="NAD(P)-bd_dom_sf"/>
</dbReference>
<evidence type="ECO:0000256" key="6">
    <source>
        <dbReference type="ARBA" id="ARBA00023136"/>
    </source>
</evidence>
<evidence type="ECO:0000256" key="7">
    <source>
        <dbReference type="ARBA" id="ARBA00023303"/>
    </source>
</evidence>
<dbReference type="PANTHER" id="PTHR43833:SF9">
    <property type="entry name" value="POTASSIUM CHANNEL PROTEIN YUGO-RELATED"/>
    <property type="match status" value="1"/>
</dbReference>
<evidence type="ECO:0000256" key="8">
    <source>
        <dbReference type="SAM" id="Phobius"/>
    </source>
</evidence>
<keyword evidence="2" id="KW-0813">Transport</keyword>
<dbReference type="AlphaFoldDB" id="Q023V1"/>
<dbReference type="EMBL" id="CP000473">
    <property type="protein sequence ID" value="ABJ83739.1"/>
    <property type="molecule type" value="Genomic_DNA"/>
</dbReference>
<protein>
    <submittedName>
        <fullName evidence="11">TrkA-N domain protein</fullName>
    </submittedName>
</protein>
<dbReference type="Pfam" id="PF07885">
    <property type="entry name" value="Ion_trans_2"/>
    <property type="match status" value="1"/>
</dbReference>
<dbReference type="PROSITE" id="PS51201">
    <property type="entry name" value="RCK_N"/>
    <property type="match status" value="1"/>
</dbReference>
<dbReference type="GO" id="GO:0005267">
    <property type="term" value="F:potassium channel activity"/>
    <property type="evidence" value="ECO:0007669"/>
    <property type="project" value="InterPro"/>
</dbReference>
<dbReference type="InterPro" id="IPR006037">
    <property type="entry name" value="RCK_C"/>
</dbReference>
<dbReference type="OrthoDB" id="9785285at2"/>
<dbReference type="SUPFAM" id="SSF81324">
    <property type="entry name" value="Voltage-gated potassium channels"/>
    <property type="match status" value="1"/>
</dbReference>
<dbReference type="Pfam" id="PF02254">
    <property type="entry name" value="TrkA_N"/>
    <property type="match status" value="1"/>
</dbReference>
<gene>
    <name evidence="11" type="ordered locus">Acid_2751</name>
</gene>
<name>Q023V1_SOLUE</name>
<dbReference type="eggNOG" id="COG0490">
    <property type="taxonomic scope" value="Bacteria"/>
</dbReference>
<dbReference type="STRING" id="234267.Acid_2751"/>
<dbReference type="InParanoid" id="Q023V1"/>
<dbReference type="InterPro" id="IPR003280">
    <property type="entry name" value="2pore_dom_K_chnl"/>
</dbReference>
<dbReference type="Gene3D" id="3.30.70.1450">
    <property type="entry name" value="Regulator of K+ conductance, C-terminal domain"/>
    <property type="match status" value="1"/>
</dbReference>
<dbReference type="HOGENOM" id="CLU_050982_0_1_0"/>
<evidence type="ECO:0000256" key="1">
    <source>
        <dbReference type="ARBA" id="ARBA00004651"/>
    </source>
</evidence>
<dbReference type="PANTHER" id="PTHR43833">
    <property type="entry name" value="POTASSIUM CHANNEL PROTEIN 2-RELATED-RELATED"/>
    <property type="match status" value="1"/>
</dbReference>
<reference evidence="11" key="1">
    <citation type="submission" date="2006-10" db="EMBL/GenBank/DDBJ databases">
        <title>Complete sequence of Solibacter usitatus Ellin6076.</title>
        <authorList>
            <consortium name="US DOE Joint Genome Institute"/>
            <person name="Copeland A."/>
            <person name="Lucas S."/>
            <person name="Lapidus A."/>
            <person name="Barry K."/>
            <person name="Detter J.C."/>
            <person name="Glavina del Rio T."/>
            <person name="Hammon N."/>
            <person name="Israni S."/>
            <person name="Dalin E."/>
            <person name="Tice H."/>
            <person name="Pitluck S."/>
            <person name="Thompson L.S."/>
            <person name="Brettin T."/>
            <person name="Bruce D."/>
            <person name="Han C."/>
            <person name="Tapia R."/>
            <person name="Gilna P."/>
            <person name="Schmutz J."/>
            <person name="Larimer F."/>
            <person name="Land M."/>
            <person name="Hauser L."/>
            <person name="Kyrpides N."/>
            <person name="Mikhailova N."/>
            <person name="Janssen P.H."/>
            <person name="Kuske C.R."/>
            <person name="Richardson P."/>
        </authorList>
    </citation>
    <scope>NUCLEOTIDE SEQUENCE</scope>
    <source>
        <strain evidence="11">Ellin6076</strain>
    </source>
</reference>
<evidence type="ECO:0000256" key="5">
    <source>
        <dbReference type="ARBA" id="ARBA00023065"/>
    </source>
</evidence>
<dbReference type="PRINTS" id="PR01333">
    <property type="entry name" value="2POREKCHANEL"/>
</dbReference>
<organism evidence="11">
    <name type="scientific">Solibacter usitatus (strain Ellin6076)</name>
    <dbReference type="NCBI Taxonomy" id="234267"/>
    <lineage>
        <taxon>Bacteria</taxon>
        <taxon>Pseudomonadati</taxon>
        <taxon>Acidobacteriota</taxon>
        <taxon>Terriglobia</taxon>
        <taxon>Bryobacterales</taxon>
        <taxon>Solibacteraceae</taxon>
        <taxon>Candidatus Solibacter</taxon>
    </lineage>
</organism>
<evidence type="ECO:0000256" key="4">
    <source>
        <dbReference type="ARBA" id="ARBA00022989"/>
    </source>
</evidence>
<evidence type="ECO:0000313" key="11">
    <source>
        <dbReference type="EMBL" id="ABJ83739.1"/>
    </source>
</evidence>
<evidence type="ECO:0000259" key="10">
    <source>
        <dbReference type="PROSITE" id="PS51202"/>
    </source>
</evidence>
<dbReference type="InterPro" id="IPR003148">
    <property type="entry name" value="RCK_N"/>
</dbReference>
<dbReference type="Gene3D" id="3.40.50.720">
    <property type="entry name" value="NAD(P)-binding Rossmann-like Domain"/>
    <property type="match status" value="1"/>
</dbReference>
<dbReference type="InterPro" id="IPR036721">
    <property type="entry name" value="RCK_C_sf"/>
</dbReference>
<feature type="transmembrane region" description="Helical" evidence="8">
    <location>
        <begin position="65"/>
        <end position="87"/>
    </location>
</feature>
<dbReference type="eggNOG" id="COG1226">
    <property type="taxonomic scope" value="Bacteria"/>
</dbReference>
<dbReference type="InterPro" id="IPR013099">
    <property type="entry name" value="K_chnl_dom"/>
</dbReference>